<dbReference type="SMART" id="SM00749">
    <property type="entry name" value="BON"/>
    <property type="match status" value="3"/>
</dbReference>
<evidence type="ECO:0000259" key="2">
    <source>
        <dbReference type="PROSITE" id="PS50914"/>
    </source>
</evidence>
<gene>
    <name evidence="3" type="primary">osmY_1</name>
    <name evidence="3" type="ORF">AVE30378_01221</name>
</gene>
<organism evidence="3 4">
    <name type="scientific">Achromobacter veterisilvae</name>
    <dbReference type="NCBI Taxonomy" id="2069367"/>
    <lineage>
        <taxon>Bacteria</taxon>
        <taxon>Pseudomonadati</taxon>
        <taxon>Pseudomonadota</taxon>
        <taxon>Betaproteobacteria</taxon>
        <taxon>Burkholderiales</taxon>
        <taxon>Alcaligenaceae</taxon>
        <taxon>Achromobacter</taxon>
    </lineage>
</organism>
<feature type="domain" description="BON" evidence="2">
    <location>
        <begin position="150"/>
        <end position="217"/>
    </location>
</feature>
<accession>A0A446CAC0</accession>
<dbReference type="EMBL" id="UFQC01000005">
    <property type="protein sequence ID" value="SSW64786.1"/>
    <property type="molecule type" value="Genomic_DNA"/>
</dbReference>
<evidence type="ECO:0000313" key="4">
    <source>
        <dbReference type="Proteomes" id="UP000289465"/>
    </source>
</evidence>
<dbReference type="Pfam" id="PF04972">
    <property type="entry name" value="BON"/>
    <property type="match status" value="3"/>
</dbReference>
<evidence type="ECO:0000256" key="1">
    <source>
        <dbReference type="ARBA" id="ARBA00022729"/>
    </source>
</evidence>
<dbReference type="PANTHER" id="PTHR34606:SF4">
    <property type="entry name" value="OUTER MEMBRANE LIPOPROTEIN DOLP"/>
    <property type="match status" value="1"/>
</dbReference>
<dbReference type="PANTHER" id="PTHR34606">
    <property type="entry name" value="BON DOMAIN-CONTAINING PROTEIN"/>
    <property type="match status" value="1"/>
</dbReference>
<dbReference type="RefSeq" id="WP_208742358.1">
    <property type="nucleotide sequence ID" value="NZ_UFQC01000005.1"/>
</dbReference>
<dbReference type="InterPro" id="IPR051686">
    <property type="entry name" value="Lipoprotein_DolP"/>
</dbReference>
<dbReference type="AlphaFoldDB" id="A0A446CAC0"/>
<dbReference type="InterPro" id="IPR007055">
    <property type="entry name" value="BON_dom"/>
</dbReference>
<feature type="domain" description="BON" evidence="2">
    <location>
        <begin position="4"/>
        <end position="72"/>
    </location>
</feature>
<sequence length="217" mass="23752">MEVEDEKLRRRALDALEYDPRVDAAGIGVAVANGVVTLTGHVKTYAEKYDAERIVQGVRGVRGIAQEIQVRSEYEEQTADDRIATRAVSVIGWNVSVPADAVQVKVQQGWVTLTGEVDWNYQRAAAESAVRQLGGVKGVSNLIALNPVAQVSDIKERIQTALRRSAELEAEEIQVSVHGRHVTLTGKVRSLPERYAAERAAWSAPSVLGVDDRLEID</sequence>
<proteinExistence type="predicted"/>
<protein>
    <submittedName>
        <fullName evidence="3">Osmotically-inducible protein Y</fullName>
    </submittedName>
</protein>
<evidence type="ECO:0000313" key="3">
    <source>
        <dbReference type="EMBL" id="SSW64786.1"/>
    </source>
</evidence>
<dbReference type="Gene3D" id="3.30.1340.30">
    <property type="match status" value="3"/>
</dbReference>
<reference evidence="3 4" key="1">
    <citation type="submission" date="2018-07" db="EMBL/GenBank/DDBJ databases">
        <authorList>
            <person name="Peeters C."/>
        </authorList>
    </citation>
    <scope>NUCLEOTIDE SEQUENCE [LARGE SCALE GENOMIC DNA]</scope>
    <source>
        <strain evidence="3 4">LMG 30378</strain>
    </source>
</reference>
<keyword evidence="1" id="KW-0732">Signal</keyword>
<dbReference type="PROSITE" id="PS50914">
    <property type="entry name" value="BON"/>
    <property type="match status" value="3"/>
</dbReference>
<name>A0A446CAC0_9BURK</name>
<dbReference type="Proteomes" id="UP000289465">
    <property type="component" value="Unassembled WGS sequence"/>
</dbReference>
<feature type="domain" description="BON" evidence="2">
    <location>
        <begin position="79"/>
        <end position="147"/>
    </location>
</feature>
<dbReference type="InterPro" id="IPR014004">
    <property type="entry name" value="Transpt-assoc_nodulatn_dom_bac"/>
</dbReference>